<dbReference type="PANTHER" id="PTHR32089:SF112">
    <property type="entry name" value="LYSOZYME-LIKE PROTEIN-RELATED"/>
    <property type="match status" value="1"/>
</dbReference>
<keyword evidence="3 5" id="KW-0807">Transducer</keyword>
<dbReference type="InterPro" id="IPR003660">
    <property type="entry name" value="HAMP_dom"/>
</dbReference>
<dbReference type="SMART" id="SM00304">
    <property type="entry name" value="HAMP"/>
    <property type="match status" value="1"/>
</dbReference>
<feature type="domain" description="HAMP" evidence="9">
    <location>
        <begin position="207"/>
        <end position="259"/>
    </location>
</feature>
<comment type="caution">
    <text evidence="10">The sequence shown here is derived from an EMBL/GenBank/DDBJ whole genome shotgun (WGS) entry which is preliminary data.</text>
</comment>
<dbReference type="RefSeq" id="WP_309388682.1">
    <property type="nucleotide sequence ID" value="NZ_JADBEO010000004.1"/>
</dbReference>
<dbReference type="PROSITE" id="PS50111">
    <property type="entry name" value="CHEMOTAXIS_TRANSDUC_2"/>
    <property type="match status" value="1"/>
</dbReference>
<feature type="domain" description="T-SNARE coiled-coil homology" evidence="8">
    <location>
        <begin position="452"/>
        <end position="514"/>
    </location>
</feature>
<evidence type="ECO:0000256" key="4">
    <source>
        <dbReference type="ARBA" id="ARBA00029447"/>
    </source>
</evidence>
<dbReference type="InterPro" id="IPR004089">
    <property type="entry name" value="MCPsignal_dom"/>
</dbReference>
<proteinExistence type="inferred from homology"/>
<dbReference type="Proteomes" id="UP001181622">
    <property type="component" value="Unassembled WGS sequence"/>
</dbReference>
<dbReference type="EMBL" id="JADBEO010000004">
    <property type="protein sequence ID" value="MDR4305570.1"/>
    <property type="molecule type" value="Genomic_DNA"/>
</dbReference>
<name>A0ABU1DCC5_9HYPH</name>
<feature type="transmembrane region" description="Helical" evidence="6">
    <location>
        <begin position="181"/>
        <end position="205"/>
    </location>
</feature>
<evidence type="ECO:0000256" key="5">
    <source>
        <dbReference type="PROSITE-ProRule" id="PRU00284"/>
    </source>
</evidence>
<evidence type="ECO:0000256" key="6">
    <source>
        <dbReference type="SAM" id="Phobius"/>
    </source>
</evidence>
<feature type="domain" description="Methyl-accepting transducer" evidence="7">
    <location>
        <begin position="300"/>
        <end position="526"/>
    </location>
</feature>
<dbReference type="Gene3D" id="1.10.287.950">
    <property type="entry name" value="Methyl-accepting chemotaxis protein"/>
    <property type="match status" value="1"/>
</dbReference>
<evidence type="ECO:0000256" key="3">
    <source>
        <dbReference type="ARBA" id="ARBA00023224"/>
    </source>
</evidence>
<evidence type="ECO:0000256" key="2">
    <source>
        <dbReference type="ARBA" id="ARBA00022519"/>
    </source>
</evidence>
<evidence type="ECO:0000256" key="1">
    <source>
        <dbReference type="ARBA" id="ARBA00004429"/>
    </source>
</evidence>
<evidence type="ECO:0000313" key="10">
    <source>
        <dbReference type="EMBL" id="MDR4305570.1"/>
    </source>
</evidence>
<gene>
    <name evidence="10" type="ORF">IHQ68_02900</name>
</gene>
<dbReference type="PROSITE" id="PS50192">
    <property type="entry name" value="T_SNARE"/>
    <property type="match status" value="1"/>
</dbReference>
<keyword evidence="6" id="KW-1133">Transmembrane helix</keyword>
<accession>A0ABU1DCC5</accession>
<dbReference type="PANTHER" id="PTHR32089">
    <property type="entry name" value="METHYL-ACCEPTING CHEMOTAXIS PROTEIN MCPB"/>
    <property type="match status" value="1"/>
</dbReference>
<comment type="similarity">
    <text evidence="4">Belongs to the methyl-accepting chemotaxis (MCP) protein family.</text>
</comment>
<dbReference type="SMART" id="SM00283">
    <property type="entry name" value="MA"/>
    <property type="match status" value="1"/>
</dbReference>
<evidence type="ECO:0000259" key="9">
    <source>
        <dbReference type="PROSITE" id="PS50885"/>
    </source>
</evidence>
<evidence type="ECO:0000259" key="8">
    <source>
        <dbReference type="PROSITE" id="PS50192"/>
    </source>
</evidence>
<dbReference type="InterPro" id="IPR000727">
    <property type="entry name" value="T_SNARE_dom"/>
</dbReference>
<keyword evidence="2" id="KW-1003">Cell membrane</keyword>
<dbReference type="SUPFAM" id="SSF58104">
    <property type="entry name" value="Methyl-accepting chemotaxis protein (MCP) signaling domain"/>
    <property type="match status" value="1"/>
</dbReference>
<keyword evidence="2" id="KW-0997">Cell inner membrane</keyword>
<keyword evidence="11" id="KW-1185">Reference proteome</keyword>
<sequence length="556" mass="58220">MRIKGKILAVVGGLGAVALALAGVGLYSLATFNDAYRASEQAFVRAGYSERLNRLVTAVVMDARGIYAAHTSADAKKFGDGVLASLNEIDALLATWDPLVPAEDRAKFEAVKRDSASFRAFRAETVRLAAEVSPQAANEQGNNESNRANRKALQASIDALKEEGLKDQHEATERAQSVYDVAFMSLGLLTLFGVGGALVAAGVFAQRQIARPLAQVSGAIEALARGERVSIPQTAARDEIGEIWRGMSVFAKAMEDTERMRAAEADAEKSRIAARRKEMAEVASRFESAVGAMVTELAASARGMDSAAGDLAASAQQAKAQSESVVNAAAETAANVQAVAAATEELSATAREVGSQAIAATDVAAAAVENVRKARERVEALDRGSQKIGEFVRLIQEIAGQTNLLALNATIEAARAGESGRGFAVVASEVKNLADQTARATEEITAQMGAIQSASSDTVHAIQDIDKVIARVHEIAVSVSAAVEEQHAATSEIARNVSQAAQGTQRVTDEMDQMREAANGAGDGAARMRSSAGDLADRAGVLGRQVDGFLRDVRAS</sequence>
<dbReference type="PROSITE" id="PS50885">
    <property type="entry name" value="HAMP"/>
    <property type="match status" value="1"/>
</dbReference>
<evidence type="ECO:0000313" key="11">
    <source>
        <dbReference type="Proteomes" id="UP001181622"/>
    </source>
</evidence>
<comment type="subcellular location">
    <subcellularLocation>
        <location evidence="1">Cell inner membrane</location>
        <topology evidence="1">Multi-pass membrane protein</topology>
    </subcellularLocation>
</comment>
<reference evidence="10" key="1">
    <citation type="submission" date="2020-10" db="EMBL/GenBank/DDBJ databases">
        <authorList>
            <person name="Abbas A."/>
            <person name="Razzaq R."/>
            <person name="Waqas M."/>
            <person name="Abbas N."/>
            <person name="Nielsen T.K."/>
            <person name="Hansen L.H."/>
            <person name="Hussain S."/>
            <person name="Shahid M."/>
        </authorList>
    </citation>
    <scope>NUCLEOTIDE SEQUENCE</scope>
    <source>
        <strain evidence="10">S14</strain>
    </source>
</reference>
<protein>
    <submittedName>
        <fullName evidence="10">MCP four helix bundle domain-containing protein</fullName>
    </submittedName>
</protein>
<dbReference type="Pfam" id="PF00015">
    <property type="entry name" value="MCPsignal"/>
    <property type="match status" value="1"/>
</dbReference>
<keyword evidence="6" id="KW-0812">Transmembrane</keyword>
<keyword evidence="6" id="KW-0472">Membrane</keyword>
<organism evidence="10 11">
    <name type="scientific">Chelatococcus sambhunathii</name>
    <dbReference type="NCBI Taxonomy" id="363953"/>
    <lineage>
        <taxon>Bacteria</taxon>
        <taxon>Pseudomonadati</taxon>
        <taxon>Pseudomonadota</taxon>
        <taxon>Alphaproteobacteria</taxon>
        <taxon>Hyphomicrobiales</taxon>
        <taxon>Chelatococcaceae</taxon>
        <taxon>Chelatococcus</taxon>
    </lineage>
</organism>
<dbReference type="Gene3D" id="6.10.340.10">
    <property type="match status" value="1"/>
</dbReference>
<evidence type="ECO:0000259" key="7">
    <source>
        <dbReference type="PROSITE" id="PS50111"/>
    </source>
</evidence>